<sequence length="179" mass="20508">MVMKALFFDTCAIIKYWIDEPGRDVVRWLCEPETKVLLGLSFSTSEQVEKEFSVVIDRKAKNNEISEKYASAIKDRAKPYFDSVFHVRDSKPLPKFKFGKDTDENEIITKYGLKPDKDIGDAKIISCVINYLRFLGGSSLPHVVTSDQKFQNVIIGEGYKIIDPEKSTKKEIEQYLLSL</sequence>
<evidence type="ECO:0008006" key="3">
    <source>
        <dbReference type="Google" id="ProtNLM"/>
    </source>
</evidence>
<reference evidence="1 2" key="1">
    <citation type="submission" date="2020-08" db="EMBL/GenBank/DDBJ databases">
        <title>Bridging the membrane lipid divide: bacteria of the FCB group superphylum have the potential to synthesize archaeal ether lipids.</title>
        <authorList>
            <person name="Villanueva L."/>
            <person name="Von Meijenfeldt F.A.B."/>
            <person name="Westbye A.B."/>
            <person name="Yadav S."/>
            <person name="Hopmans E.C."/>
            <person name="Dutilh B.E."/>
            <person name="Sinninghe Damste J.S."/>
        </authorList>
    </citation>
    <scope>NUCLEOTIDE SEQUENCE [LARGE SCALE GENOMIC DNA]</scope>
    <source>
        <strain evidence="1">NIOZ-UU17</strain>
    </source>
</reference>
<dbReference type="Proteomes" id="UP000605201">
    <property type="component" value="Unassembled WGS sequence"/>
</dbReference>
<evidence type="ECO:0000313" key="2">
    <source>
        <dbReference type="Proteomes" id="UP000605201"/>
    </source>
</evidence>
<dbReference type="SUPFAM" id="SSF88723">
    <property type="entry name" value="PIN domain-like"/>
    <property type="match status" value="1"/>
</dbReference>
<evidence type="ECO:0000313" key="1">
    <source>
        <dbReference type="EMBL" id="MBC8434121.1"/>
    </source>
</evidence>
<dbReference type="InterPro" id="IPR029060">
    <property type="entry name" value="PIN-like_dom_sf"/>
</dbReference>
<accession>A0A8J6TP25</accession>
<dbReference type="AlphaFoldDB" id="A0A8J6TP25"/>
<organism evidence="1 2">
    <name type="scientific">Candidatus Desulfatibia vada</name>
    <dbReference type="NCBI Taxonomy" id="2841696"/>
    <lineage>
        <taxon>Bacteria</taxon>
        <taxon>Pseudomonadati</taxon>
        <taxon>Thermodesulfobacteriota</taxon>
        <taxon>Desulfobacteria</taxon>
        <taxon>Desulfobacterales</taxon>
        <taxon>Desulfobacterales incertae sedis</taxon>
        <taxon>Candidatus Desulfatibia</taxon>
    </lineage>
</organism>
<protein>
    <recommendedName>
        <fullName evidence="3">PIN domain-containing protein</fullName>
    </recommendedName>
</protein>
<proteinExistence type="predicted"/>
<comment type="caution">
    <text evidence="1">The sequence shown here is derived from an EMBL/GenBank/DDBJ whole genome shotgun (WGS) entry which is preliminary data.</text>
</comment>
<name>A0A8J6TP25_9BACT</name>
<gene>
    <name evidence="1" type="ORF">H8D96_19610</name>
</gene>
<dbReference type="EMBL" id="JACNIG010000387">
    <property type="protein sequence ID" value="MBC8434121.1"/>
    <property type="molecule type" value="Genomic_DNA"/>
</dbReference>